<dbReference type="EMBL" id="UGCD01000002">
    <property type="protein sequence ID" value="STI20430.1"/>
    <property type="molecule type" value="Genomic_DNA"/>
</dbReference>
<dbReference type="Proteomes" id="UP000254159">
    <property type="component" value="Unassembled WGS sequence"/>
</dbReference>
<protein>
    <submittedName>
        <fullName evidence="1">Uncharacterized protein</fullName>
    </submittedName>
</protein>
<name>A0A376RR03_ECOLX</name>
<evidence type="ECO:0000313" key="2">
    <source>
        <dbReference type="Proteomes" id="UP000254159"/>
    </source>
</evidence>
<sequence>MLTRSLRVIFLCSMMAPLIVKLVKGGGGGGLGLRFSFTPLWI</sequence>
<gene>
    <name evidence="1" type="ORF">NCTC10865_05838</name>
</gene>
<dbReference type="AlphaFoldDB" id="A0A376RR03"/>
<proteinExistence type="predicted"/>
<organism evidence="1 2">
    <name type="scientific">Escherichia coli</name>
    <dbReference type="NCBI Taxonomy" id="562"/>
    <lineage>
        <taxon>Bacteria</taxon>
        <taxon>Pseudomonadati</taxon>
        <taxon>Pseudomonadota</taxon>
        <taxon>Gammaproteobacteria</taxon>
        <taxon>Enterobacterales</taxon>
        <taxon>Enterobacteriaceae</taxon>
        <taxon>Escherichia</taxon>
    </lineage>
</organism>
<accession>A0A376RR03</accession>
<evidence type="ECO:0000313" key="1">
    <source>
        <dbReference type="EMBL" id="STI20430.1"/>
    </source>
</evidence>
<reference evidence="1 2" key="1">
    <citation type="submission" date="2018-06" db="EMBL/GenBank/DDBJ databases">
        <authorList>
            <consortium name="Pathogen Informatics"/>
            <person name="Doyle S."/>
        </authorList>
    </citation>
    <scope>NUCLEOTIDE SEQUENCE [LARGE SCALE GENOMIC DNA]</scope>
    <source>
        <strain evidence="1 2">NCTC10865</strain>
    </source>
</reference>